<keyword evidence="6" id="KW-1185">Reference proteome</keyword>
<comment type="caution">
    <text evidence="5">The sequence shown here is derived from an EMBL/GenBank/DDBJ whole genome shotgun (WGS) entry which is preliminary data.</text>
</comment>
<evidence type="ECO:0000313" key="5">
    <source>
        <dbReference type="EMBL" id="MQY28277.1"/>
    </source>
</evidence>
<dbReference type="InterPro" id="IPR050187">
    <property type="entry name" value="Lipid_Phosphate_FormReg"/>
</dbReference>
<dbReference type="EMBL" id="WEGI01000008">
    <property type="protein sequence ID" value="MQY28277.1"/>
    <property type="molecule type" value="Genomic_DNA"/>
</dbReference>
<evidence type="ECO:0000313" key="6">
    <source>
        <dbReference type="Proteomes" id="UP000431401"/>
    </source>
</evidence>
<dbReference type="InterPro" id="IPR016064">
    <property type="entry name" value="NAD/diacylglycerol_kinase_sf"/>
</dbReference>
<dbReference type="InterPro" id="IPR017438">
    <property type="entry name" value="ATP-NAD_kinase_N"/>
</dbReference>
<proteinExistence type="inferred from homology"/>
<gene>
    <name evidence="5" type="primary">yegS_2</name>
    <name evidence="5" type="ORF">NRB56_38600</name>
</gene>
<dbReference type="GO" id="GO:0005886">
    <property type="term" value="C:plasma membrane"/>
    <property type="evidence" value="ECO:0007669"/>
    <property type="project" value="TreeGrafter"/>
</dbReference>
<feature type="domain" description="DAGKc" evidence="4">
    <location>
        <begin position="1"/>
        <end position="147"/>
    </location>
</feature>
<dbReference type="Proteomes" id="UP000431401">
    <property type="component" value="Unassembled WGS sequence"/>
</dbReference>
<comment type="similarity">
    <text evidence="2">Belongs to the diacylglycerol/lipid kinase family.</text>
</comment>
<reference evidence="5 6" key="1">
    <citation type="submission" date="2019-10" db="EMBL/GenBank/DDBJ databases">
        <title>Nocardia macrotermitis sp. nov. and Nocardia aurantia sp. nov., isolated from the gut of fungus growing-termite Macrotermes natalensis.</title>
        <authorList>
            <person name="Benndorf R."/>
            <person name="Schwitalla J."/>
            <person name="Martin K."/>
            <person name="De Beer W."/>
            <person name="Kaster A.-K."/>
            <person name="Vollmers J."/>
            <person name="Poulsen M."/>
            <person name="Beemelmanns C."/>
        </authorList>
    </citation>
    <scope>NUCLEOTIDE SEQUENCE [LARGE SCALE GENOMIC DNA]</scope>
    <source>
        <strain evidence="5 6">RB56</strain>
    </source>
</reference>
<keyword evidence="5" id="KW-0418">Kinase</keyword>
<comment type="cofactor">
    <cofactor evidence="1">
        <name>Mg(2+)</name>
        <dbReference type="ChEBI" id="CHEBI:18420"/>
    </cofactor>
</comment>
<dbReference type="PANTHER" id="PTHR12358:SF106">
    <property type="entry name" value="LIPID KINASE YEGS"/>
    <property type="match status" value="1"/>
</dbReference>
<feature type="compositionally biased region" description="Basic and acidic residues" evidence="3">
    <location>
        <begin position="143"/>
        <end position="165"/>
    </location>
</feature>
<protein>
    <submittedName>
        <fullName evidence="5">Lipid kinase YegS</fullName>
        <ecNumber evidence="5">2.7.1.-</ecNumber>
    </submittedName>
</protein>
<dbReference type="SMART" id="SM00046">
    <property type="entry name" value="DAGKc"/>
    <property type="match status" value="1"/>
</dbReference>
<keyword evidence="5" id="KW-0808">Transferase</keyword>
<evidence type="ECO:0000256" key="3">
    <source>
        <dbReference type="SAM" id="MobiDB-lite"/>
    </source>
</evidence>
<dbReference type="Gene3D" id="2.60.200.40">
    <property type="match status" value="1"/>
</dbReference>
<name>A0A7K0DRV3_9NOCA</name>
<dbReference type="Gene3D" id="3.40.50.10330">
    <property type="entry name" value="Probable inorganic polyphosphate/atp-NAD kinase, domain 1"/>
    <property type="match status" value="1"/>
</dbReference>
<dbReference type="RefSeq" id="WP_319943209.1">
    <property type="nucleotide sequence ID" value="NZ_WEGI01000008.1"/>
</dbReference>
<dbReference type="PANTHER" id="PTHR12358">
    <property type="entry name" value="SPHINGOSINE KINASE"/>
    <property type="match status" value="1"/>
</dbReference>
<feature type="region of interest" description="Disordered" evidence="3">
    <location>
        <begin position="127"/>
        <end position="165"/>
    </location>
</feature>
<sequence>MRTLLIVNPNATSTTPATRDLLAHALESRTQLTVAHTQHRGHAAELAQWAATQEMDLIVVHGGDGTVNETINGFLPLPEVDDGQAWTPRLGVIPGGSANVFARGLGMQADPVAATNQLIDLLSLDSRGSGTAASREPGTAASRELDTAASRELDTAPSHESDTATGDRRIGLCLADDRWCLFAAGVGLDADVCAAIDRSRAKGHTATPARYVRTTVRQFFRAKRTPPTVTLHIPDREPVTDVHYAFVTNTNPWTYLDGRPVRTNPGTTFETDLGVFAMRSMSVVSTLVVTRQLLSTSADPKSRNLFRLDDVPSVRIEASEPIGLQIDGDFIGLRNVVDFTSVPKRLSVIAPQPWVPRHR</sequence>
<dbReference type="GO" id="GO:0004143">
    <property type="term" value="F:ATP-dependent diacylglycerol kinase activity"/>
    <property type="evidence" value="ECO:0007669"/>
    <property type="project" value="TreeGrafter"/>
</dbReference>
<evidence type="ECO:0000256" key="2">
    <source>
        <dbReference type="ARBA" id="ARBA00005983"/>
    </source>
</evidence>
<organism evidence="5 6">
    <name type="scientific">Nocardia aurantia</name>
    <dbReference type="NCBI Taxonomy" id="2585199"/>
    <lineage>
        <taxon>Bacteria</taxon>
        <taxon>Bacillati</taxon>
        <taxon>Actinomycetota</taxon>
        <taxon>Actinomycetes</taxon>
        <taxon>Mycobacteriales</taxon>
        <taxon>Nocardiaceae</taxon>
        <taxon>Nocardia</taxon>
    </lineage>
</organism>
<evidence type="ECO:0000259" key="4">
    <source>
        <dbReference type="PROSITE" id="PS50146"/>
    </source>
</evidence>
<dbReference type="InterPro" id="IPR001206">
    <property type="entry name" value="Diacylglycerol_kinase_cat_dom"/>
</dbReference>
<dbReference type="PROSITE" id="PS50146">
    <property type="entry name" value="DAGK"/>
    <property type="match status" value="1"/>
</dbReference>
<dbReference type="AlphaFoldDB" id="A0A7K0DRV3"/>
<dbReference type="Pfam" id="PF00781">
    <property type="entry name" value="DAGK_cat"/>
    <property type="match status" value="1"/>
</dbReference>
<dbReference type="SUPFAM" id="SSF111331">
    <property type="entry name" value="NAD kinase/diacylglycerol kinase-like"/>
    <property type="match status" value="1"/>
</dbReference>
<dbReference type="EC" id="2.7.1.-" evidence="5"/>
<evidence type="ECO:0000256" key="1">
    <source>
        <dbReference type="ARBA" id="ARBA00001946"/>
    </source>
</evidence>
<accession>A0A7K0DRV3</accession>